<keyword evidence="1" id="KW-1133">Transmembrane helix</keyword>
<dbReference type="EMBL" id="GGEC01053786">
    <property type="protein sequence ID" value="MBX34270.1"/>
    <property type="molecule type" value="Transcribed_RNA"/>
</dbReference>
<keyword evidence="1" id="KW-0472">Membrane</keyword>
<name>A0A2P2MVM1_RHIMU</name>
<evidence type="ECO:0000313" key="2">
    <source>
        <dbReference type="EMBL" id="MBX34270.1"/>
    </source>
</evidence>
<feature type="transmembrane region" description="Helical" evidence="1">
    <location>
        <begin position="48"/>
        <end position="71"/>
    </location>
</feature>
<accession>A0A2P2MVM1</accession>
<evidence type="ECO:0000256" key="1">
    <source>
        <dbReference type="SAM" id="Phobius"/>
    </source>
</evidence>
<organism evidence="2">
    <name type="scientific">Rhizophora mucronata</name>
    <name type="common">Asiatic mangrove</name>
    <dbReference type="NCBI Taxonomy" id="61149"/>
    <lineage>
        <taxon>Eukaryota</taxon>
        <taxon>Viridiplantae</taxon>
        <taxon>Streptophyta</taxon>
        <taxon>Embryophyta</taxon>
        <taxon>Tracheophyta</taxon>
        <taxon>Spermatophyta</taxon>
        <taxon>Magnoliopsida</taxon>
        <taxon>eudicotyledons</taxon>
        <taxon>Gunneridae</taxon>
        <taxon>Pentapetalae</taxon>
        <taxon>rosids</taxon>
        <taxon>fabids</taxon>
        <taxon>Malpighiales</taxon>
        <taxon>Rhizophoraceae</taxon>
        <taxon>Rhizophora</taxon>
    </lineage>
</organism>
<reference evidence="2" key="1">
    <citation type="submission" date="2018-02" db="EMBL/GenBank/DDBJ databases">
        <title>Rhizophora mucronata_Transcriptome.</title>
        <authorList>
            <person name="Meera S.P."/>
            <person name="Sreeshan A."/>
            <person name="Augustine A."/>
        </authorList>
    </citation>
    <scope>NUCLEOTIDE SEQUENCE</scope>
    <source>
        <tissue evidence="2">Leaf</tissue>
    </source>
</reference>
<proteinExistence type="predicted"/>
<dbReference type="AlphaFoldDB" id="A0A2P2MVM1"/>
<protein>
    <submittedName>
        <fullName evidence="2">Uncharacterized protein</fullName>
    </submittedName>
</protein>
<keyword evidence="1" id="KW-0812">Transmembrane</keyword>
<sequence length="74" mass="8113">MRKFSLCCCLFASRSSCSRFKASAASFSSLFLTSAISLSTRFQKSSISLANFLVRITALLINLSDLLAFIFTSL</sequence>